<dbReference type="CDD" id="cd06445">
    <property type="entry name" value="ATase"/>
    <property type="match status" value="1"/>
</dbReference>
<dbReference type="PROSITE" id="PS00374">
    <property type="entry name" value="MGMT"/>
    <property type="match status" value="1"/>
</dbReference>
<dbReference type="GO" id="GO:0006281">
    <property type="term" value="P:DNA repair"/>
    <property type="evidence" value="ECO:0007669"/>
    <property type="project" value="UniProtKB-KW"/>
</dbReference>
<dbReference type="InterPro" id="IPR001497">
    <property type="entry name" value="MethylDNA_cys_MeTrfase_AS"/>
</dbReference>
<keyword evidence="4" id="KW-0227">DNA damage</keyword>
<keyword evidence="5" id="KW-0234">DNA repair</keyword>
<dbReference type="AlphaFoldDB" id="A0A371XEH7"/>
<dbReference type="GO" id="GO:0003908">
    <property type="term" value="F:methylated-DNA-[protein]-cysteine S-methyltransferase activity"/>
    <property type="evidence" value="ECO:0007669"/>
    <property type="project" value="UniProtKB-EC"/>
</dbReference>
<dbReference type="RefSeq" id="WP_116624060.1">
    <property type="nucleotide sequence ID" value="NZ_QURN01000007.1"/>
</dbReference>
<gene>
    <name evidence="8" type="ORF">DY251_11185</name>
</gene>
<dbReference type="InterPro" id="IPR036388">
    <property type="entry name" value="WH-like_DNA-bd_sf"/>
</dbReference>
<evidence type="ECO:0000256" key="3">
    <source>
        <dbReference type="ARBA" id="ARBA00022679"/>
    </source>
</evidence>
<dbReference type="Proteomes" id="UP000262379">
    <property type="component" value="Unassembled WGS sequence"/>
</dbReference>
<sequence>MPHHIFESALGWMGIVWRAEAITRLCTPQSSKAAIETRLSRHGSPADSDAIPPSIASAIDLLKRYAAGETVDFSAVAVDLGDVDAFRLAIYDAARKLGFGETTTYGGLATAAGHPGMAQQTGQALGQNPVPIIVPCHRILAAGGKIGGFSAPGGSRTKEMLLSLEGVQVGPPPPAQSAFVF</sequence>
<dbReference type="EMBL" id="QURN01000007">
    <property type="protein sequence ID" value="RFC67627.1"/>
    <property type="molecule type" value="Genomic_DNA"/>
</dbReference>
<reference evidence="9" key="1">
    <citation type="submission" date="2018-08" db="EMBL/GenBank/DDBJ databases">
        <authorList>
            <person name="Im W.T."/>
        </authorList>
    </citation>
    <scope>NUCLEOTIDE SEQUENCE [LARGE SCALE GENOMIC DNA]</scope>
    <source>
        <strain evidence="9">LA-28</strain>
    </source>
</reference>
<name>A0A371XEH7_9HYPH</name>
<evidence type="ECO:0000259" key="7">
    <source>
        <dbReference type="Pfam" id="PF01035"/>
    </source>
</evidence>
<evidence type="ECO:0000313" key="9">
    <source>
        <dbReference type="Proteomes" id="UP000262379"/>
    </source>
</evidence>
<protein>
    <submittedName>
        <fullName evidence="8">Methylated-DNA--[protein]-cysteine S-methyltransferase</fullName>
    </submittedName>
</protein>
<keyword evidence="3 8" id="KW-0808">Transferase</keyword>
<dbReference type="InterPro" id="IPR014048">
    <property type="entry name" value="MethylDNA_cys_MeTrfase_DNA-bd"/>
</dbReference>
<dbReference type="SUPFAM" id="SSF46767">
    <property type="entry name" value="Methylated DNA-protein cysteine methyltransferase, C-terminal domain"/>
    <property type="match status" value="1"/>
</dbReference>
<evidence type="ECO:0000256" key="1">
    <source>
        <dbReference type="ARBA" id="ARBA00001286"/>
    </source>
</evidence>
<evidence type="ECO:0000256" key="6">
    <source>
        <dbReference type="ARBA" id="ARBA00049348"/>
    </source>
</evidence>
<feature type="domain" description="Methylated-DNA-[protein]-cysteine S-methyltransferase DNA binding" evidence="7">
    <location>
        <begin position="86"/>
        <end position="167"/>
    </location>
</feature>
<evidence type="ECO:0000313" key="8">
    <source>
        <dbReference type="EMBL" id="RFC67627.1"/>
    </source>
</evidence>
<evidence type="ECO:0000256" key="2">
    <source>
        <dbReference type="ARBA" id="ARBA00022603"/>
    </source>
</evidence>
<dbReference type="PANTHER" id="PTHR10815">
    <property type="entry name" value="METHYLATED-DNA--PROTEIN-CYSTEINE METHYLTRANSFERASE"/>
    <property type="match status" value="1"/>
</dbReference>
<evidence type="ECO:0000256" key="4">
    <source>
        <dbReference type="ARBA" id="ARBA00022763"/>
    </source>
</evidence>
<dbReference type="InterPro" id="IPR036217">
    <property type="entry name" value="MethylDNA_cys_MeTrfase_DNAb"/>
</dbReference>
<comment type="catalytic activity">
    <reaction evidence="6">
        <text>a 6-O-methyl-2'-deoxyguanosine in DNA + L-cysteinyl-[protein] = S-methyl-L-cysteinyl-[protein] + a 2'-deoxyguanosine in DNA</text>
        <dbReference type="Rhea" id="RHEA:24000"/>
        <dbReference type="Rhea" id="RHEA-COMP:10131"/>
        <dbReference type="Rhea" id="RHEA-COMP:10132"/>
        <dbReference type="Rhea" id="RHEA-COMP:11367"/>
        <dbReference type="Rhea" id="RHEA-COMP:11368"/>
        <dbReference type="ChEBI" id="CHEBI:29950"/>
        <dbReference type="ChEBI" id="CHEBI:82612"/>
        <dbReference type="ChEBI" id="CHEBI:85445"/>
        <dbReference type="ChEBI" id="CHEBI:85448"/>
        <dbReference type="EC" id="2.1.1.63"/>
    </reaction>
</comment>
<keyword evidence="2 8" id="KW-0489">Methyltransferase</keyword>
<organism evidence="8 9">
    <name type="scientific">Mesorhizobium denitrificans</name>
    <dbReference type="NCBI Taxonomy" id="2294114"/>
    <lineage>
        <taxon>Bacteria</taxon>
        <taxon>Pseudomonadati</taxon>
        <taxon>Pseudomonadota</taxon>
        <taxon>Alphaproteobacteria</taxon>
        <taxon>Hyphomicrobiales</taxon>
        <taxon>Phyllobacteriaceae</taxon>
        <taxon>Mesorhizobium</taxon>
    </lineage>
</organism>
<keyword evidence="9" id="KW-1185">Reference proteome</keyword>
<accession>A0A371XEH7</accession>
<dbReference type="GO" id="GO:0032259">
    <property type="term" value="P:methylation"/>
    <property type="evidence" value="ECO:0007669"/>
    <property type="project" value="UniProtKB-KW"/>
</dbReference>
<dbReference type="Gene3D" id="1.10.10.10">
    <property type="entry name" value="Winged helix-like DNA-binding domain superfamily/Winged helix DNA-binding domain"/>
    <property type="match status" value="1"/>
</dbReference>
<dbReference type="Pfam" id="PF01035">
    <property type="entry name" value="DNA_binding_1"/>
    <property type="match status" value="1"/>
</dbReference>
<comment type="caution">
    <text evidence="8">The sequence shown here is derived from an EMBL/GenBank/DDBJ whole genome shotgun (WGS) entry which is preliminary data.</text>
</comment>
<comment type="catalytic activity">
    <reaction evidence="1">
        <text>a 4-O-methyl-thymidine in DNA + L-cysteinyl-[protein] = a thymidine in DNA + S-methyl-L-cysteinyl-[protein]</text>
        <dbReference type="Rhea" id="RHEA:53428"/>
        <dbReference type="Rhea" id="RHEA-COMP:10131"/>
        <dbReference type="Rhea" id="RHEA-COMP:10132"/>
        <dbReference type="Rhea" id="RHEA-COMP:13555"/>
        <dbReference type="Rhea" id="RHEA-COMP:13556"/>
        <dbReference type="ChEBI" id="CHEBI:29950"/>
        <dbReference type="ChEBI" id="CHEBI:82612"/>
        <dbReference type="ChEBI" id="CHEBI:137386"/>
        <dbReference type="ChEBI" id="CHEBI:137387"/>
        <dbReference type="EC" id="2.1.1.63"/>
    </reaction>
</comment>
<dbReference type="NCBIfam" id="TIGR00589">
    <property type="entry name" value="ogt"/>
    <property type="match status" value="1"/>
</dbReference>
<evidence type="ECO:0000256" key="5">
    <source>
        <dbReference type="ARBA" id="ARBA00023204"/>
    </source>
</evidence>
<dbReference type="PANTHER" id="PTHR10815:SF5">
    <property type="entry name" value="METHYLATED-DNA--PROTEIN-CYSTEINE METHYLTRANSFERASE"/>
    <property type="match status" value="1"/>
</dbReference>
<proteinExistence type="predicted"/>